<organism evidence="2 3">
    <name type="scientific">Pochonia chlamydosporia 170</name>
    <dbReference type="NCBI Taxonomy" id="1380566"/>
    <lineage>
        <taxon>Eukaryota</taxon>
        <taxon>Fungi</taxon>
        <taxon>Dikarya</taxon>
        <taxon>Ascomycota</taxon>
        <taxon>Pezizomycotina</taxon>
        <taxon>Sordariomycetes</taxon>
        <taxon>Hypocreomycetidae</taxon>
        <taxon>Hypocreales</taxon>
        <taxon>Clavicipitaceae</taxon>
        <taxon>Pochonia</taxon>
    </lineage>
</organism>
<dbReference type="Proteomes" id="UP000078397">
    <property type="component" value="Unassembled WGS sequence"/>
</dbReference>
<evidence type="ECO:0000313" key="2">
    <source>
        <dbReference type="EMBL" id="OAQ64996.1"/>
    </source>
</evidence>
<evidence type="ECO:0000313" key="3">
    <source>
        <dbReference type="Proteomes" id="UP000078397"/>
    </source>
</evidence>
<proteinExistence type="predicted"/>
<gene>
    <name evidence="2" type="ORF">VFPPC_06178</name>
</gene>
<dbReference type="EMBL" id="LSBJ02000005">
    <property type="protein sequence ID" value="OAQ64996.1"/>
    <property type="molecule type" value="Genomic_DNA"/>
</dbReference>
<dbReference type="SUPFAM" id="SSF54001">
    <property type="entry name" value="Cysteine proteinases"/>
    <property type="match status" value="1"/>
</dbReference>
<feature type="chain" id="PRO_5008101733" evidence="1">
    <location>
        <begin position="21"/>
        <end position="243"/>
    </location>
</feature>
<dbReference type="InterPro" id="IPR038765">
    <property type="entry name" value="Papain-like_cys_pep_sf"/>
</dbReference>
<dbReference type="KEGG" id="pchm:VFPPC_06178"/>
<feature type="signal peptide" evidence="1">
    <location>
        <begin position="1"/>
        <end position="20"/>
    </location>
</feature>
<dbReference type="Gene3D" id="3.90.1720.10">
    <property type="entry name" value="endopeptidase domain like (from Nostoc punctiforme)"/>
    <property type="match status" value="1"/>
</dbReference>
<protein>
    <submittedName>
        <fullName evidence="2">NlpC/P60-like cell-wall peptidase</fullName>
    </submittedName>
</protein>
<name>A0A179FHH6_METCM</name>
<dbReference type="AlphaFoldDB" id="A0A179FHH6"/>
<sequence>MQFTLKLLAFSLAAASAAHAYPITEDNVKCRDGPSTSHAIVRAYPLGTDVTLLCQTPGEVIFGNSLWDKTTDGCFVTDYYVKTGSTGMVTGPCVMPGGAINDKISRADIMARAQFWVDKHVPYSMDASYPDPQGTNYRTDCSGFVSMALHTTPQGYSTVSLPDVAKSISWSELQAGDFVGTLGPGTGGAAGHVTIFHSWVDKCKKAYKTLECKGDAGCVAFQRPVGWGVGNFTAQPYRYTNLA</sequence>
<keyword evidence="1" id="KW-0732">Signal</keyword>
<comment type="caution">
    <text evidence="2">The sequence shown here is derived from an EMBL/GenBank/DDBJ whole genome shotgun (WGS) entry which is preliminary data.</text>
</comment>
<dbReference type="GeneID" id="28849250"/>
<evidence type="ECO:0000256" key="1">
    <source>
        <dbReference type="SAM" id="SignalP"/>
    </source>
</evidence>
<dbReference type="RefSeq" id="XP_018142310.1">
    <property type="nucleotide sequence ID" value="XM_018285256.1"/>
</dbReference>
<dbReference type="OrthoDB" id="5358886at2759"/>
<dbReference type="STRING" id="1380566.A0A179FHH6"/>
<keyword evidence="3" id="KW-1185">Reference proteome</keyword>
<reference evidence="2 3" key="1">
    <citation type="journal article" date="2016" name="PLoS Pathog.">
        <title>Biosynthesis of antibiotic leucinostatins in bio-control fungus Purpureocillium lilacinum and their inhibition on phytophthora revealed by genome mining.</title>
        <authorList>
            <person name="Wang G."/>
            <person name="Liu Z."/>
            <person name="Lin R."/>
            <person name="Li E."/>
            <person name="Mao Z."/>
            <person name="Ling J."/>
            <person name="Yang Y."/>
            <person name="Yin W.B."/>
            <person name="Xie B."/>
        </authorList>
    </citation>
    <scope>NUCLEOTIDE SEQUENCE [LARGE SCALE GENOMIC DNA]</scope>
    <source>
        <strain evidence="2">170</strain>
    </source>
</reference>
<accession>A0A179FHH6</accession>